<keyword evidence="8" id="KW-1185">Reference proteome</keyword>
<dbReference type="eggNOG" id="KOG0627">
    <property type="taxonomic scope" value="Eukaryota"/>
</dbReference>
<feature type="domain" description="HSF-type DNA-binding" evidence="6">
    <location>
        <begin position="13"/>
        <end position="111"/>
    </location>
</feature>
<feature type="compositionally biased region" description="Low complexity" evidence="5">
    <location>
        <begin position="357"/>
        <end position="372"/>
    </location>
</feature>
<feature type="region of interest" description="Disordered" evidence="5">
    <location>
        <begin position="410"/>
        <end position="433"/>
    </location>
</feature>
<dbReference type="PANTHER" id="PTHR10015:SF206">
    <property type="entry name" value="HSF-TYPE DNA-BINDING DOMAIN-CONTAINING PROTEIN"/>
    <property type="match status" value="1"/>
</dbReference>
<dbReference type="GO" id="GO:0043565">
    <property type="term" value="F:sequence-specific DNA binding"/>
    <property type="evidence" value="ECO:0007669"/>
    <property type="project" value="InterPro"/>
</dbReference>
<accession>B7G9L5</accession>
<evidence type="ECO:0000256" key="3">
    <source>
        <dbReference type="ARBA" id="ARBA00023242"/>
    </source>
</evidence>
<dbReference type="RefSeq" id="XP_002183794.1">
    <property type="nucleotide sequence ID" value="XM_002183758.1"/>
</dbReference>
<evidence type="ECO:0000256" key="1">
    <source>
        <dbReference type="ARBA" id="ARBA00004123"/>
    </source>
</evidence>
<dbReference type="PaxDb" id="2850-Phatr49136"/>
<comment type="similarity">
    <text evidence="4">Belongs to the HSF family.</text>
</comment>
<evidence type="ECO:0000313" key="8">
    <source>
        <dbReference type="Proteomes" id="UP000000759"/>
    </source>
</evidence>
<sequence length="433" mass="47087">MEDSLGYSQSPFREASFPVKLHHMLTSVEEECNQGIVSWQPHGRAFLVFDIEAFVNDVLPKWFRQTKFQSFQRQLNIYNFKRISVGRDKGSYYHEFFLRGQPHLAANIPRIKLKGTSSRKPLIPPAEPDFYSMPYLGPIRGPADPNDLSSVAFSASMIAPPAYHLSSFGTSELELLVTLRSILSSTPPPAPSSAYWASLQTNQGSGLSNTWQQGVQHQNEASALLQQLLSSSLSSQVPPASFAQNQSSPQDFLPAAAFAQQSLTPEYLNVALTNTLNRQVVAPTSQEIASFLQRQRNLPRSEPVPSETLAALVGQSSYQASLRQPQAFFSTGQQFRLGDRNAEGHFTTDSAATAQLGSNDNSSSGNVNRGSSDLPDLARLLVATTTPPPSMDAVAQVLLSGLASAPATEVLSNRKKAPEAAPTVQPQQPSRSS</sequence>
<reference evidence="7 8" key="1">
    <citation type="journal article" date="2008" name="Nature">
        <title>The Phaeodactylum genome reveals the evolutionary history of diatom genomes.</title>
        <authorList>
            <person name="Bowler C."/>
            <person name="Allen A.E."/>
            <person name="Badger J.H."/>
            <person name="Grimwood J."/>
            <person name="Jabbari K."/>
            <person name="Kuo A."/>
            <person name="Maheswari U."/>
            <person name="Martens C."/>
            <person name="Maumus F."/>
            <person name="Otillar R.P."/>
            <person name="Rayko E."/>
            <person name="Salamov A."/>
            <person name="Vandepoele K."/>
            <person name="Beszteri B."/>
            <person name="Gruber A."/>
            <person name="Heijde M."/>
            <person name="Katinka M."/>
            <person name="Mock T."/>
            <person name="Valentin K."/>
            <person name="Verret F."/>
            <person name="Berges J.A."/>
            <person name="Brownlee C."/>
            <person name="Cadoret J.P."/>
            <person name="Chiovitti A."/>
            <person name="Choi C.J."/>
            <person name="Coesel S."/>
            <person name="De Martino A."/>
            <person name="Detter J.C."/>
            <person name="Durkin C."/>
            <person name="Falciatore A."/>
            <person name="Fournet J."/>
            <person name="Haruta M."/>
            <person name="Huysman M.J."/>
            <person name="Jenkins B.D."/>
            <person name="Jiroutova K."/>
            <person name="Jorgensen R.E."/>
            <person name="Joubert Y."/>
            <person name="Kaplan A."/>
            <person name="Kroger N."/>
            <person name="Kroth P.G."/>
            <person name="La Roche J."/>
            <person name="Lindquist E."/>
            <person name="Lommer M."/>
            <person name="Martin-Jezequel V."/>
            <person name="Lopez P.J."/>
            <person name="Lucas S."/>
            <person name="Mangogna M."/>
            <person name="McGinnis K."/>
            <person name="Medlin L.K."/>
            <person name="Montsant A."/>
            <person name="Oudot-Le Secq M.P."/>
            <person name="Napoli C."/>
            <person name="Obornik M."/>
            <person name="Parker M.S."/>
            <person name="Petit J.L."/>
            <person name="Porcel B.M."/>
            <person name="Poulsen N."/>
            <person name="Robison M."/>
            <person name="Rychlewski L."/>
            <person name="Rynearson T.A."/>
            <person name="Schmutz J."/>
            <person name="Shapiro H."/>
            <person name="Siaut M."/>
            <person name="Stanley M."/>
            <person name="Sussman M.R."/>
            <person name="Taylor A.R."/>
            <person name="Vardi A."/>
            <person name="von Dassow P."/>
            <person name="Vyverman W."/>
            <person name="Willis A."/>
            <person name="Wyrwicz L.S."/>
            <person name="Rokhsar D.S."/>
            <person name="Weissenbach J."/>
            <person name="Armbrust E.V."/>
            <person name="Green B.R."/>
            <person name="Van de Peer Y."/>
            <person name="Grigoriev I.V."/>
        </authorList>
    </citation>
    <scope>NUCLEOTIDE SEQUENCE [LARGE SCALE GENOMIC DNA]</scope>
    <source>
        <strain evidence="7 8">CCAP 1055/1</strain>
    </source>
</reference>
<reference evidence="8" key="2">
    <citation type="submission" date="2008-08" db="EMBL/GenBank/DDBJ databases">
        <authorList>
            <consortium name="Diatom Consortium"/>
            <person name="Grigoriev I."/>
            <person name="Grimwood J."/>
            <person name="Kuo A."/>
            <person name="Otillar R.P."/>
            <person name="Salamov A."/>
            <person name="Detter J.C."/>
            <person name="Lindquist E."/>
            <person name="Shapiro H."/>
            <person name="Lucas S."/>
            <person name="Glavina del Rio T."/>
            <person name="Pitluck S."/>
            <person name="Rokhsar D."/>
            <person name="Bowler C."/>
        </authorList>
    </citation>
    <scope>GENOME REANNOTATION</scope>
    <source>
        <strain evidence="8">CCAP 1055/1</strain>
    </source>
</reference>
<dbReference type="HOGENOM" id="CLU_781829_0_0_1"/>
<dbReference type="Pfam" id="PF00447">
    <property type="entry name" value="HSF_DNA-bind"/>
    <property type="match status" value="1"/>
</dbReference>
<dbReference type="KEGG" id="pti:PHATRDRAFT_49136"/>
<name>B7G9L5_PHATC</name>
<dbReference type="PRINTS" id="PR00056">
    <property type="entry name" value="HSFDOMAIN"/>
</dbReference>
<dbReference type="GeneID" id="7195639"/>
<gene>
    <name evidence="7" type="ORF">PHATRDRAFT_49136</name>
</gene>
<dbReference type="InParanoid" id="B7G9L5"/>
<evidence type="ECO:0000256" key="5">
    <source>
        <dbReference type="SAM" id="MobiDB-lite"/>
    </source>
</evidence>
<proteinExistence type="inferred from homology"/>
<keyword evidence="2" id="KW-0238">DNA-binding</keyword>
<feature type="compositionally biased region" description="Polar residues" evidence="5">
    <location>
        <begin position="424"/>
        <end position="433"/>
    </location>
</feature>
<feature type="region of interest" description="Disordered" evidence="5">
    <location>
        <begin position="352"/>
        <end position="373"/>
    </location>
</feature>
<comment type="subcellular location">
    <subcellularLocation>
        <location evidence="1">Nucleus</location>
    </subcellularLocation>
</comment>
<evidence type="ECO:0000313" key="7">
    <source>
        <dbReference type="EMBL" id="EEC44463.1"/>
    </source>
</evidence>
<evidence type="ECO:0000256" key="2">
    <source>
        <dbReference type="ARBA" id="ARBA00023125"/>
    </source>
</evidence>
<dbReference type="Gene3D" id="1.10.10.10">
    <property type="entry name" value="Winged helix-like DNA-binding domain superfamily/Winged helix DNA-binding domain"/>
    <property type="match status" value="1"/>
</dbReference>
<dbReference type="GO" id="GO:0005634">
    <property type="term" value="C:nucleus"/>
    <property type="evidence" value="ECO:0007669"/>
    <property type="project" value="UniProtKB-SubCell"/>
</dbReference>
<dbReference type="GO" id="GO:0003700">
    <property type="term" value="F:DNA-binding transcription factor activity"/>
    <property type="evidence" value="ECO:0007669"/>
    <property type="project" value="InterPro"/>
</dbReference>
<dbReference type="InterPro" id="IPR036390">
    <property type="entry name" value="WH_DNA-bd_sf"/>
</dbReference>
<evidence type="ECO:0000259" key="6">
    <source>
        <dbReference type="SMART" id="SM00415"/>
    </source>
</evidence>
<dbReference type="FunFam" id="1.10.10.10:FF:000479">
    <property type="entry name" value="Predicted protein"/>
    <property type="match status" value="1"/>
</dbReference>
<dbReference type="AlphaFoldDB" id="B7G9L5"/>
<dbReference type="InterPro" id="IPR036388">
    <property type="entry name" value="WH-like_DNA-bd_sf"/>
</dbReference>
<dbReference type="SUPFAM" id="SSF46785">
    <property type="entry name" value="Winged helix' DNA-binding domain"/>
    <property type="match status" value="1"/>
</dbReference>
<keyword evidence="3" id="KW-0539">Nucleus</keyword>
<dbReference type="PANTHER" id="PTHR10015">
    <property type="entry name" value="HEAT SHOCK TRANSCRIPTION FACTOR"/>
    <property type="match status" value="1"/>
</dbReference>
<dbReference type="InterPro" id="IPR000232">
    <property type="entry name" value="HSF_DNA-bd"/>
</dbReference>
<protein>
    <recommendedName>
        <fullName evidence="6">HSF-type DNA-binding domain-containing protein</fullName>
    </recommendedName>
</protein>
<evidence type="ECO:0000256" key="4">
    <source>
        <dbReference type="RuleBase" id="RU004020"/>
    </source>
</evidence>
<organism evidence="7 8">
    <name type="scientific">Phaeodactylum tricornutum (strain CCAP 1055/1)</name>
    <dbReference type="NCBI Taxonomy" id="556484"/>
    <lineage>
        <taxon>Eukaryota</taxon>
        <taxon>Sar</taxon>
        <taxon>Stramenopiles</taxon>
        <taxon>Ochrophyta</taxon>
        <taxon>Bacillariophyta</taxon>
        <taxon>Bacillariophyceae</taxon>
        <taxon>Bacillariophycidae</taxon>
        <taxon>Naviculales</taxon>
        <taxon>Phaeodactylaceae</taxon>
        <taxon>Phaeodactylum</taxon>
    </lineage>
</organism>
<dbReference type="Proteomes" id="UP000000759">
    <property type="component" value="Chromosome 21"/>
</dbReference>
<dbReference type="OrthoDB" id="47321at2759"/>
<dbReference type="SMART" id="SM00415">
    <property type="entry name" value="HSF"/>
    <property type="match status" value="1"/>
</dbReference>
<dbReference type="EMBL" id="CM000623">
    <property type="protein sequence ID" value="EEC44463.1"/>
    <property type="molecule type" value="Genomic_DNA"/>
</dbReference>